<dbReference type="SMART" id="SM01100">
    <property type="entry name" value="CRAL_TRIO_N"/>
    <property type="match status" value="1"/>
</dbReference>
<organism evidence="3 4">
    <name type="scientific">Spirodela intermedia</name>
    <name type="common">Intermediate duckweed</name>
    <dbReference type="NCBI Taxonomy" id="51605"/>
    <lineage>
        <taxon>Eukaryota</taxon>
        <taxon>Viridiplantae</taxon>
        <taxon>Streptophyta</taxon>
        <taxon>Embryophyta</taxon>
        <taxon>Tracheophyta</taxon>
        <taxon>Spermatophyta</taxon>
        <taxon>Magnoliopsida</taxon>
        <taxon>Liliopsida</taxon>
        <taxon>Araceae</taxon>
        <taxon>Lemnoideae</taxon>
        <taxon>Spirodela</taxon>
    </lineage>
</organism>
<dbReference type="AlphaFoldDB" id="A0A7I8KDL6"/>
<dbReference type="SUPFAM" id="SSF52087">
    <property type="entry name" value="CRAL/TRIO domain"/>
    <property type="match status" value="1"/>
</dbReference>
<dbReference type="Gene3D" id="3.40.525.10">
    <property type="entry name" value="CRAL-TRIO lipid binding domain"/>
    <property type="match status" value="1"/>
</dbReference>
<accession>A0A7I8KDL6</accession>
<dbReference type="PANTHER" id="PTHR45824">
    <property type="entry name" value="GH16843P"/>
    <property type="match status" value="1"/>
</dbReference>
<name>A0A7I8KDL6_SPIIN</name>
<dbReference type="Proteomes" id="UP000663760">
    <property type="component" value="Chromosome 5"/>
</dbReference>
<dbReference type="InterPro" id="IPR011074">
    <property type="entry name" value="CRAL/TRIO_N_dom"/>
</dbReference>
<dbReference type="Pfam" id="PF03765">
    <property type="entry name" value="CRAL_TRIO_N"/>
    <property type="match status" value="1"/>
</dbReference>
<dbReference type="PRINTS" id="PR00180">
    <property type="entry name" value="CRETINALDHBP"/>
</dbReference>
<feature type="region of interest" description="Disordered" evidence="1">
    <location>
        <begin position="268"/>
        <end position="327"/>
    </location>
</feature>
<dbReference type="SUPFAM" id="SSF46938">
    <property type="entry name" value="CRAL/TRIO N-terminal domain"/>
    <property type="match status" value="1"/>
</dbReference>
<evidence type="ECO:0000313" key="3">
    <source>
        <dbReference type="EMBL" id="CAA7395781.1"/>
    </source>
</evidence>
<dbReference type="GO" id="GO:0008526">
    <property type="term" value="F:phosphatidylinositol transfer activity"/>
    <property type="evidence" value="ECO:0007669"/>
    <property type="project" value="TreeGrafter"/>
</dbReference>
<dbReference type="SMART" id="SM00516">
    <property type="entry name" value="SEC14"/>
    <property type="match status" value="1"/>
</dbReference>
<feature type="compositionally biased region" description="Basic and acidic residues" evidence="1">
    <location>
        <begin position="268"/>
        <end position="281"/>
    </location>
</feature>
<dbReference type="PROSITE" id="PS50191">
    <property type="entry name" value="CRAL_TRIO"/>
    <property type="match status" value="1"/>
</dbReference>
<dbReference type="InterPro" id="IPR001251">
    <property type="entry name" value="CRAL-TRIO_dom"/>
</dbReference>
<evidence type="ECO:0000259" key="2">
    <source>
        <dbReference type="PROSITE" id="PS50191"/>
    </source>
</evidence>
<sequence length="327" mass="37445">MNSSYFDADSSEGQPITEEKKAKVVEIRKLLGPLPEKLSLYCSDACIARYLEARNWNIKKALKMLKGSLKWRLDYKPEEIRWEEVAAEAETGKIYRTNIRDRHGRSILVMRPGRENTHSGKGQIRYLVYCMENAILNLRPGQSQMVWLIDYDGYKLSNVSLSVSKETAHILQDHYPERLGVAVLYNPPKFFEPFWKMIKPFLEQKTRKKVRFVYTDDPSSSKIMEDVFGMDRLESALGADSQLSFDYEEYANRMREDDKRIPSFWTRREDANGGQAEERTAAEVPPVPRLSESESDDSSGGNGVDSSPQRPPSGDESVDEEPPRAST</sequence>
<proteinExistence type="predicted"/>
<dbReference type="CDD" id="cd00170">
    <property type="entry name" value="SEC14"/>
    <property type="match status" value="1"/>
</dbReference>
<evidence type="ECO:0000256" key="1">
    <source>
        <dbReference type="SAM" id="MobiDB-lite"/>
    </source>
</evidence>
<dbReference type="FunFam" id="3.40.525.10:FF:000008">
    <property type="entry name" value="Phosphatidylinositol transfer protein 3"/>
    <property type="match status" value="1"/>
</dbReference>
<keyword evidence="4" id="KW-1185">Reference proteome</keyword>
<dbReference type="OrthoDB" id="75724at2759"/>
<gene>
    <name evidence="3" type="ORF">SI8410_05006444</name>
</gene>
<evidence type="ECO:0000313" key="4">
    <source>
        <dbReference type="Proteomes" id="UP000663760"/>
    </source>
</evidence>
<dbReference type="Pfam" id="PF00650">
    <property type="entry name" value="CRAL_TRIO"/>
    <property type="match status" value="1"/>
</dbReference>
<dbReference type="PANTHER" id="PTHR45824:SF6">
    <property type="entry name" value="F16L1.9 PROTEIN"/>
    <property type="match status" value="1"/>
</dbReference>
<feature type="domain" description="CRAL-TRIO" evidence="2">
    <location>
        <begin position="82"/>
        <end position="245"/>
    </location>
</feature>
<dbReference type="InterPro" id="IPR036273">
    <property type="entry name" value="CRAL/TRIO_N_dom_sf"/>
</dbReference>
<dbReference type="InterPro" id="IPR052578">
    <property type="entry name" value="PI_Transfer_CRAL-TRIO"/>
</dbReference>
<reference evidence="3" key="1">
    <citation type="submission" date="2020-02" db="EMBL/GenBank/DDBJ databases">
        <authorList>
            <person name="Scholz U."/>
            <person name="Mascher M."/>
            <person name="Fiebig A."/>
        </authorList>
    </citation>
    <scope>NUCLEOTIDE SEQUENCE</scope>
</reference>
<protein>
    <recommendedName>
        <fullName evidence="2">CRAL-TRIO domain-containing protein</fullName>
    </recommendedName>
</protein>
<dbReference type="InterPro" id="IPR036865">
    <property type="entry name" value="CRAL-TRIO_dom_sf"/>
</dbReference>
<dbReference type="EMBL" id="LR746268">
    <property type="protein sequence ID" value="CAA7395781.1"/>
    <property type="molecule type" value="Genomic_DNA"/>
</dbReference>